<comment type="caution">
    <text evidence="2">The sequence shown here is derived from an EMBL/GenBank/DDBJ whole genome shotgun (WGS) entry which is preliminary data.</text>
</comment>
<proteinExistence type="predicted"/>
<evidence type="ECO:0000313" key="2">
    <source>
        <dbReference type="EMBL" id="KAF0925370.1"/>
    </source>
</evidence>
<dbReference type="InterPro" id="IPR005174">
    <property type="entry name" value="KIB1-4_b-propeller"/>
</dbReference>
<sequence length="443" mass="49864">MEALNHKLGNREVRLIHKRLPCLVDRRHMGQVCHDWRVALEEHRHPPHRPLPSILVPGGDGPSFSCALAGCATHGFGLPLPDDARAARYFGAYDGGWVFVAFGQTRDYALLSLRTNERVHIPYPHVAWPPAAWTLSSPPGNEHCIAAAMNYICQEIGPRVHSFWRMGHHVAVRRTRMKVCKVVSGIFLEDVIHHKGAFHFLTGEENIHYFPVPGFDEDDDGNLEIPPLVVRRFSRGGRNYGGHGVVRYLVESRGNLLMVARLVRDPLPVPPTTSAFRVFEMVEPPPGTPINNDEAPYAWKELDSLDGRMLFVARGCSRSYNVAEYPGVEFNDGVYFLDDGRLYREDSVFEAAAAERHYPCRDNGKWLPAAEAVPRVESLLPEQGPSNYSPPTMASGCRRRRRFPELITSCRRKPRRTTHSRRGSSPEVARVSLAVLVQSHTCH</sequence>
<evidence type="ECO:0000313" key="3">
    <source>
        <dbReference type="Proteomes" id="UP000479710"/>
    </source>
</evidence>
<gene>
    <name evidence="2" type="ORF">E2562_016627</name>
</gene>
<dbReference type="AlphaFoldDB" id="A0A6G1EKL5"/>
<organism evidence="2 3">
    <name type="scientific">Oryza meyeriana var. granulata</name>
    <dbReference type="NCBI Taxonomy" id="110450"/>
    <lineage>
        <taxon>Eukaryota</taxon>
        <taxon>Viridiplantae</taxon>
        <taxon>Streptophyta</taxon>
        <taxon>Embryophyta</taxon>
        <taxon>Tracheophyta</taxon>
        <taxon>Spermatophyta</taxon>
        <taxon>Magnoliopsida</taxon>
        <taxon>Liliopsida</taxon>
        <taxon>Poales</taxon>
        <taxon>Poaceae</taxon>
        <taxon>BOP clade</taxon>
        <taxon>Oryzoideae</taxon>
        <taxon>Oryzeae</taxon>
        <taxon>Oryzinae</taxon>
        <taxon>Oryza</taxon>
        <taxon>Oryza meyeriana</taxon>
    </lineage>
</organism>
<dbReference type="Proteomes" id="UP000479710">
    <property type="component" value="Unassembled WGS sequence"/>
</dbReference>
<dbReference type="PANTHER" id="PTHR33110:SF71">
    <property type="entry name" value="F-BOX_KELCH-REPEAT PROTEIN"/>
    <property type="match status" value="1"/>
</dbReference>
<feature type="domain" description="KIB1-4 beta-propeller" evidence="1">
    <location>
        <begin position="78"/>
        <end position="344"/>
    </location>
</feature>
<accession>A0A6G1EKL5</accession>
<dbReference type="EMBL" id="SPHZ02000003">
    <property type="protein sequence ID" value="KAF0925370.1"/>
    <property type="molecule type" value="Genomic_DNA"/>
</dbReference>
<dbReference type="Pfam" id="PF03478">
    <property type="entry name" value="Beta-prop_KIB1-4"/>
    <property type="match status" value="1"/>
</dbReference>
<reference evidence="2 3" key="1">
    <citation type="submission" date="2019-11" db="EMBL/GenBank/DDBJ databases">
        <title>Whole genome sequence of Oryza granulata.</title>
        <authorList>
            <person name="Li W."/>
        </authorList>
    </citation>
    <scope>NUCLEOTIDE SEQUENCE [LARGE SCALE GENOMIC DNA]</scope>
    <source>
        <strain evidence="3">cv. Menghai</strain>
        <tissue evidence="2">Leaf</tissue>
    </source>
</reference>
<protein>
    <recommendedName>
        <fullName evidence="1">KIB1-4 beta-propeller domain-containing protein</fullName>
    </recommendedName>
</protein>
<evidence type="ECO:0000259" key="1">
    <source>
        <dbReference type="Pfam" id="PF03478"/>
    </source>
</evidence>
<dbReference type="OrthoDB" id="591341at2759"/>
<dbReference type="PANTHER" id="PTHR33110">
    <property type="entry name" value="F-BOX/KELCH-REPEAT PROTEIN-RELATED"/>
    <property type="match status" value="1"/>
</dbReference>
<name>A0A6G1EKL5_9ORYZ</name>
<keyword evidence="3" id="KW-1185">Reference proteome</keyword>